<protein>
    <recommendedName>
        <fullName evidence="2">BAH domain-containing protein</fullName>
    </recommendedName>
</protein>
<organism evidence="3 4">
    <name type="scientific">Coniochaeta pulveracea</name>
    <dbReference type="NCBI Taxonomy" id="177199"/>
    <lineage>
        <taxon>Eukaryota</taxon>
        <taxon>Fungi</taxon>
        <taxon>Dikarya</taxon>
        <taxon>Ascomycota</taxon>
        <taxon>Pezizomycotina</taxon>
        <taxon>Sordariomycetes</taxon>
        <taxon>Sordariomycetidae</taxon>
        <taxon>Coniochaetales</taxon>
        <taxon>Coniochaetaceae</taxon>
        <taxon>Coniochaeta</taxon>
    </lineage>
</organism>
<name>A0A420Y103_9PEZI</name>
<evidence type="ECO:0000313" key="4">
    <source>
        <dbReference type="Proteomes" id="UP000275385"/>
    </source>
</evidence>
<comment type="caution">
    <text evidence="3">The sequence shown here is derived from an EMBL/GenBank/DDBJ whole genome shotgun (WGS) entry which is preliminary data.</text>
</comment>
<dbReference type="EMBL" id="QVQW01000071">
    <property type="protein sequence ID" value="RKU41612.1"/>
    <property type="molecule type" value="Genomic_DNA"/>
</dbReference>
<keyword evidence="4" id="KW-1185">Reference proteome</keyword>
<evidence type="ECO:0000313" key="3">
    <source>
        <dbReference type="EMBL" id="RKU41612.1"/>
    </source>
</evidence>
<feature type="domain" description="BAH" evidence="2">
    <location>
        <begin position="123"/>
        <end position="246"/>
    </location>
</feature>
<dbReference type="CDD" id="cd15489">
    <property type="entry name" value="PHD_SF"/>
    <property type="match status" value="1"/>
</dbReference>
<reference evidence="3 4" key="1">
    <citation type="submission" date="2018-08" db="EMBL/GenBank/DDBJ databases">
        <title>Draft genome of the lignicolous fungus Coniochaeta pulveracea.</title>
        <authorList>
            <person name="Borstlap C.J."/>
            <person name="De Witt R.N."/>
            <person name="Botha A."/>
            <person name="Volschenk H."/>
        </authorList>
    </citation>
    <scope>NUCLEOTIDE SEQUENCE [LARGE SCALE GENOMIC DNA]</scope>
    <source>
        <strain evidence="3 4">CAB683</strain>
    </source>
</reference>
<dbReference type="AlphaFoldDB" id="A0A420Y103"/>
<dbReference type="PROSITE" id="PS51038">
    <property type="entry name" value="BAH"/>
    <property type="match status" value="1"/>
</dbReference>
<feature type="compositionally biased region" description="Basic and acidic residues" evidence="1">
    <location>
        <begin position="306"/>
        <end position="328"/>
    </location>
</feature>
<proteinExistence type="predicted"/>
<dbReference type="PANTHER" id="PTHR46364">
    <property type="entry name" value="OS08G0421900 PROTEIN"/>
    <property type="match status" value="1"/>
</dbReference>
<dbReference type="STRING" id="177199.A0A420Y103"/>
<sequence>MPSGKKRSRTDTEKQEEKESRNVDLAECKFEIVYPPPARSKSKKRRKTGDGASEDADKKHHLQVSPFTPLGTFKTHSSLDLHYEVRPVNEWNTMTKYNSFVLNGTKYFTDGYIRVANDSTIERQRAIAEGRSLEPRKKSEDDWIARILEIRAQDEHHVFARVYWMYWPDELPEGTRDGNKIISGRQPYHGARELVASNHMDVINVVSVTDKAEVKQMNDDADDEVHEALYWRQALDVRTHELSSLQGVCKCGKPNHPDKVLVGCIAEKCRAWMHSECIIHEGLLDVYSRLGTDKPYQPDEPAAEDGAERSIDAKPNGKEDTEDTKDNVEVAEEDGTPTPAPAREPNDTDSTPDTATKRKSRPRKSDGAANGVHRRTPSQPAKINGTPYEGLFEAALLLDVSPPILEITDLREGVKGGKKKWQERIKCLLCGTEVS</sequence>
<accession>A0A420Y103</accession>
<dbReference type="InterPro" id="IPR043151">
    <property type="entry name" value="BAH_sf"/>
</dbReference>
<dbReference type="SUPFAM" id="SSF57903">
    <property type="entry name" value="FYVE/PHD zinc finger"/>
    <property type="match status" value="1"/>
</dbReference>
<dbReference type="GO" id="GO:0003682">
    <property type="term" value="F:chromatin binding"/>
    <property type="evidence" value="ECO:0007669"/>
    <property type="project" value="InterPro"/>
</dbReference>
<dbReference type="Gene3D" id="2.30.30.490">
    <property type="match status" value="1"/>
</dbReference>
<feature type="region of interest" description="Disordered" evidence="1">
    <location>
        <begin position="294"/>
        <end position="386"/>
    </location>
</feature>
<evidence type="ECO:0000256" key="1">
    <source>
        <dbReference type="SAM" id="MobiDB-lite"/>
    </source>
</evidence>
<evidence type="ECO:0000259" key="2">
    <source>
        <dbReference type="PROSITE" id="PS51038"/>
    </source>
</evidence>
<feature type="compositionally biased region" description="Basic and acidic residues" evidence="1">
    <location>
        <begin position="9"/>
        <end position="30"/>
    </location>
</feature>
<gene>
    <name evidence="3" type="ORF">DL546_002830</name>
</gene>
<dbReference type="InterPro" id="IPR001025">
    <property type="entry name" value="BAH_dom"/>
</dbReference>
<dbReference type="OrthoDB" id="10259622at2759"/>
<feature type="region of interest" description="Disordered" evidence="1">
    <location>
        <begin position="1"/>
        <end position="69"/>
    </location>
</feature>
<dbReference type="CDD" id="cd04370">
    <property type="entry name" value="BAH"/>
    <property type="match status" value="1"/>
</dbReference>
<dbReference type="InterPro" id="IPR011011">
    <property type="entry name" value="Znf_FYVE_PHD"/>
</dbReference>
<dbReference type="Proteomes" id="UP000275385">
    <property type="component" value="Unassembled WGS sequence"/>
</dbReference>